<name>A0A249MXX2_SPHXE</name>
<dbReference type="EMBL" id="CP022746">
    <property type="protein sequence ID" value="ASY46176.1"/>
    <property type="molecule type" value="Genomic_DNA"/>
</dbReference>
<organism evidence="1 2">
    <name type="scientific">Sphingobium xenophagum</name>
    <dbReference type="NCBI Taxonomy" id="121428"/>
    <lineage>
        <taxon>Bacteria</taxon>
        <taxon>Pseudomonadati</taxon>
        <taxon>Pseudomonadota</taxon>
        <taxon>Alphaproteobacteria</taxon>
        <taxon>Sphingomonadales</taxon>
        <taxon>Sphingomonadaceae</taxon>
        <taxon>Sphingobium</taxon>
    </lineage>
</organism>
<reference evidence="1 2" key="1">
    <citation type="submission" date="2017-08" db="EMBL/GenBank/DDBJ databases">
        <title>Whole Genome Sequence of Sphingobium hydrophobicum C1: Insights into Adaption to the Electronic-waste Contaminated Sediment.</title>
        <authorList>
            <person name="Song D."/>
            <person name="Chen X."/>
            <person name="Xu M."/>
        </authorList>
    </citation>
    <scope>NUCLEOTIDE SEQUENCE [LARGE SCALE GENOMIC DNA]</scope>
    <source>
        <strain evidence="1 2">C1</strain>
    </source>
</reference>
<dbReference type="KEGG" id="shyd:CJD35_16970"/>
<dbReference type="Proteomes" id="UP000217141">
    <property type="component" value="Chromosome II"/>
</dbReference>
<sequence>MWSDVVNRAKMEQLVTIAGDRASLDRIASPDAALAIWWRQLPETLRVALAELDLHSIADISVDIDFSGSIAAALRTAEYPEASVMALSSDIDLLVRRDAALTGEDRLHVQLAVVENDPCSRFRADCTTLRLQCTYLGPGTQWCCVDGQDAICEVPTGSVGVFKGRSLLDPPAILHRPPPFGAPRLVLTIDPAGSR</sequence>
<evidence type="ECO:0008006" key="3">
    <source>
        <dbReference type="Google" id="ProtNLM"/>
    </source>
</evidence>
<dbReference type="AlphaFoldDB" id="A0A249MXX2"/>
<evidence type="ECO:0000313" key="1">
    <source>
        <dbReference type="EMBL" id="ASY46176.1"/>
    </source>
</evidence>
<protein>
    <recommendedName>
        <fullName evidence="3">DUF1826 domain-containing protein</fullName>
    </recommendedName>
</protein>
<dbReference type="Pfam" id="PF08856">
    <property type="entry name" value="DUF1826"/>
    <property type="match status" value="1"/>
</dbReference>
<evidence type="ECO:0000313" key="2">
    <source>
        <dbReference type="Proteomes" id="UP000217141"/>
    </source>
</evidence>
<accession>A0A249MXX2</accession>
<dbReference type="InterPro" id="IPR014955">
    <property type="entry name" value="DUF1826"/>
</dbReference>
<proteinExistence type="predicted"/>
<gene>
    <name evidence="1" type="ORF">CJD35_16970</name>
</gene>